<organism evidence="3 4">
    <name type="scientific">Elysia crispata</name>
    <name type="common">lettuce slug</name>
    <dbReference type="NCBI Taxonomy" id="231223"/>
    <lineage>
        <taxon>Eukaryota</taxon>
        <taxon>Metazoa</taxon>
        <taxon>Spiralia</taxon>
        <taxon>Lophotrochozoa</taxon>
        <taxon>Mollusca</taxon>
        <taxon>Gastropoda</taxon>
        <taxon>Heterobranchia</taxon>
        <taxon>Euthyneura</taxon>
        <taxon>Panpulmonata</taxon>
        <taxon>Sacoglossa</taxon>
        <taxon>Placobranchoidea</taxon>
        <taxon>Plakobranchidae</taxon>
        <taxon>Elysia</taxon>
    </lineage>
</organism>
<dbReference type="EMBL" id="JAWDGP010005840">
    <property type="protein sequence ID" value="KAK3751056.1"/>
    <property type="molecule type" value="Genomic_DNA"/>
</dbReference>
<dbReference type="AlphaFoldDB" id="A0AAE1D127"/>
<keyword evidence="2" id="KW-1133">Transmembrane helix</keyword>
<feature type="region of interest" description="Disordered" evidence="1">
    <location>
        <begin position="59"/>
        <end position="96"/>
    </location>
</feature>
<evidence type="ECO:0000313" key="4">
    <source>
        <dbReference type="Proteomes" id="UP001283361"/>
    </source>
</evidence>
<evidence type="ECO:0000256" key="2">
    <source>
        <dbReference type="SAM" id="Phobius"/>
    </source>
</evidence>
<accession>A0AAE1D127</accession>
<name>A0AAE1D127_9GAST</name>
<gene>
    <name evidence="3" type="ORF">RRG08_044634</name>
</gene>
<proteinExistence type="predicted"/>
<keyword evidence="2" id="KW-0812">Transmembrane</keyword>
<feature type="compositionally biased region" description="Polar residues" evidence="1">
    <location>
        <begin position="83"/>
        <end position="93"/>
    </location>
</feature>
<protein>
    <submittedName>
        <fullName evidence="3">Uncharacterized protein</fullName>
    </submittedName>
</protein>
<sequence length="257" mass="28527">MLLLEMKIGEGPSCTRNKQFRASLITLINIRLKRLKAKKGRNTLQSISYQRYIRNMTGTKQEPSGLDCDSQYEQSEKSPETEMPSTRTVNEQDSGVEKGRSVFTEIMRLMTELCPWLTSTDELKKSLHKAAASIKERPMTSILCGLTLGFGFIPFVGFILLICGSFAFLITWFMFCQFLAVLISALLCTGVFWIMLISFAALAVLLGGAVHTFMLWGILANHAGKLVGKLSTFILQPIGLPEPDPPRSTGLHKNSGL</sequence>
<feature type="transmembrane region" description="Helical" evidence="2">
    <location>
        <begin position="142"/>
        <end position="175"/>
    </location>
</feature>
<keyword evidence="2" id="KW-0472">Membrane</keyword>
<evidence type="ECO:0000256" key="1">
    <source>
        <dbReference type="SAM" id="MobiDB-lite"/>
    </source>
</evidence>
<dbReference type="Proteomes" id="UP001283361">
    <property type="component" value="Unassembled WGS sequence"/>
</dbReference>
<keyword evidence="4" id="KW-1185">Reference proteome</keyword>
<comment type="caution">
    <text evidence="3">The sequence shown here is derived from an EMBL/GenBank/DDBJ whole genome shotgun (WGS) entry which is preliminary data.</text>
</comment>
<reference evidence="3" key="1">
    <citation type="journal article" date="2023" name="G3 (Bethesda)">
        <title>A reference genome for the long-term kleptoplast-retaining sea slug Elysia crispata morphotype clarki.</title>
        <authorList>
            <person name="Eastman K.E."/>
            <person name="Pendleton A.L."/>
            <person name="Shaikh M.A."/>
            <person name="Suttiyut T."/>
            <person name="Ogas R."/>
            <person name="Tomko P."/>
            <person name="Gavelis G."/>
            <person name="Widhalm J.R."/>
            <person name="Wisecaver J.H."/>
        </authorList>
    </citation>
    <scope>NUCLEOTIDE SEQUENCE</scope>
    <source>
        <strain evidence="3">ECLA1</strain>
    </source>
</reference>
<evidence type="ECO:0000313" key="3">
    <source>
        <dbReference type="EMBL" id="KAK3751056.1"/>
    </source>
</evidence>
<feature type="transmembrane region" description="Helical" evidence="2">
    <location>
        <begin position="181"/>
        <end position="206"/>
    </location>
</feature>